<dbReference type="AlphaFoldDB" id="A0A1H8NEJ6"/>
<comment type="cofactor">
    <cofactor evidence="1">
        <name>[4Fe-4S] cluster</name>
        <dbReference type="ChEBI" id="CHEBI:49883"/>
    </cofactor>
</comment>
<evidence type="ECO:0000259" key="8">
    <source>
        <dbReference type="PROSITE" id="PS51379"/>
    </source>
</evidence>
<evidence type="ECO:0000256" key="4">
    <source>
        <dbReference type="ARBA" id="ARBA00022723"/>
    </source>
</evidence>
<keyword evidence="5" id="KW-0249">Electron transport</keyword>
<dbReference type="SUPFAM" id="SSF54862">
    <property type="entry name" value="4Fe-4S ferredoxins"/>
    <property type="match status" value="1"/>
</dbReference>
<evidence type="ECO:0000313" key="10">
    <source>
        <dbReference type="Proteomes" id="UP000199615"/>
    </source>
</evidence>
<keyword evidence="7" id="KW-0411">Iron-sulfur</keyword>
<keyword evidence="6" id="KW-0408">Iron</keyword>
<dbReference type="PROSITE" id="PS00198">
    <property type="entry name" value="4FE4S_FER_1"/>
    <property type="match status" value="1"/>
</dbReference>
<gene>
    <name evidence="9" type="ORF">SAMN05444123_10266</name>
</gene>
<evidence type="ECO:0000256" key="6">
    <source>
        <dbReference type="ARBA" id="ARBA00023004"/>
    </source>
</evidence>
<dbReference type="EMBL" id="FODT01000002">
    <property type="protein sequence ID" value="SEO28017.1"/>
    <property type="molecule type" value="Genomic_DNA"/>
</dbReference>
<accession>A0A1H8NEJ6</accession>
<proteinExistence type="predicted"/>
<dbReference type="FunFam" id="3.30.70.20:FF:000045">
    <property type="entry name" value="Ferredoxin, 4Fe-4S"/>
    <property type="match status" value="1"/>
</dbReference>
<sequence length="64" mass="6849">MAYKIITSQCTVCGACEFECPNAAIAMKRGTYVIDAVKCTECEGHFDKPQCVAVCPVDNTCVPA</sequence>
<dbReference type="GO" id="GO:0051539">
    <property type="term" value="F:4 iron, 4 sulfur cluster binding"/>
    <property type="evidence" value="ECO:0007669"/>
    <property type="project" value="UniProtKB-KW"/>
</dbReference>
<evidence type="ECO:0000256" key="1">
    <source>
        <dbReference type="ARBA" id="ARBA00001966"/>
    </source>
</evidence>
<dbReference type="InterPro" id="IPR017900">
    <property type="entry name" value="4Fe4S_Fe_S_CS"/>
</dbReference>
<keyword evidence="10" id="KW-1185">Reference proteome</keyword>
<evidence type="ECO:0000256" key="7">
    <source>
        <dbReference type="ARBA" id="ARBA00023014"/>
    </source>
</evidence>
<feature type="domain" description="4Fe-4S ferredoxin-type" evidence="8">
    <location>
        <begin position="1"/>
        <end position="30"/>
    </location>
</feature>
<dbReference type="Proteomes" id="UP000199615">
    <property type="component" value="Unassembled WGS sequence"/>
</dbReference>
<evidence type="ECO:0000256" key="2">
    <source>
        <dbReference type="ARBA" id="ARBA00022448"/>
    </source>
</evidence>
<keyword evidence="3" id="KW-0004">4Fe-4S</keyword>
<dbReference type="Gene3D" id="3.30.70.20">
    <property type="match status" value="1"/>
</dbReference>
<dbReference type="PROSITE" id="PS51379">
    <property type="entry name" value="4FE4S_FER_2"/>
    <property type="match status" value="1"/>
</dbReference>
<evidence type="ECO:0000256" key="3">
    <source>
        <dbReference type="ARBA" id="ARBA00022485"/>
    </source>
</evidence>
<reference evidence="10" key="1">
    <citation type="submission" date="2016-10" db="EMBL/GenBank/DDBJ databases">
        <authorList>
            <person name="Varghese N."/>
            <person name="Submissions S."/>
        </authorList>
    </citation>
    <scope>NUCLEOTIDE SEQUENCE [LARGE SCALE GENOMIC DNA]</scope>
    <source>
        <strain evidence="10">DSM 123</strain>
    </source>
</reference>
<organism evidence="9 10">
    <name type="scientific">Rhodopseudomonas pseudopalustris</name>
    <dbReference type="NCBI Taxonomy" id="1513892"/>
    <lineage>
        <taxon>Bacteria</taxon>
        <taxon>Pseudomonadati</taxon>
        <taxon>Pseudomonadota</taxon>
        <taxon>Alphaproteobacteria</taxon>
        <taxon>Hyphomicrobiales</taxon>
        <taxon>Nitrobacteraceae</taxon>
        <taxon>Rhodopseudomonas</taxon>
    </lineage>
</organism>
<dbReference type="Pfam" id="PF12838">
    <property type="entry name" value="Fer4_7"/>
    <property type="match status" value="1"/>
</dbReference>
<keyword evidence="2" id="KW-0813">Transport</keyword>
<evidence type="ECO:0000313" key="9">
    <source>
        <dbReference type="EMBL" id="SEO28017.1"/>
    </source>
</evidence>
<evidence type="ECO:0000256" key="5">
    <source>
        <dbReference type="ARBA" id="ARBA00022982"/>
    </source>
</evidence>
<dbReference type="InterPro" id="IPR017896">
    <property type="entry name" value="4Fe4S_Fe-S-bd"/>
</dbReference>
<dbReference type="RefSeq" id="WP_011501485.1">
    <property type="nucleotide sequence ID" value="NZ_FODT01000002.1"/>
</dbReference>
<keyword evidence="4" id="KW-0479">Metal-binding</keyword>
<dbReference type="GO" id="GO:0046872">
    <property type="term" value="F:metal ion binding"/>
    <property type="evidence" value="ECO:0007669"/>
    <property type="project" value="UniProtKB-KW"/>
</dbReference>
<name>A0A1H8NEJ6_9BRAD</name>
<dbReference type="OrthoDB" id="9800445at2"/>
<protein>
    <submittedName>
        <fullName evidence="9">4Fe-4S dicluster domain-containing protein</fullName>
    </submittedName>
</protein>